<feature type="compositionally biased region" description="Low complexity" evidence="1">
    <location>
        <begin position="299"/>
        <end position="331"/>
    </location>
</feature>
<feature type="compositionally biased region" description="Acidic residues" evidence="1">
    <location>
        <begin position="436"/>
        <end position="463"/>
    </location>
</feature>
<feature type="compositionally biased region" description="Gly residues" evidence="1">
    <location>
        <begin position="548"/>
        <end position="558"/>
    </location>
</feature>
<gene>
    <name evidence="2" type="ORF">JR316_008882</name>
</gene>
<feature type="compositionally biased region" description="Polar residues" evidence="1">
    <location>
        <begin position="131"/>
        <end position="154"/>
    </location>
</feature>
<feature type="compositionally biased region" description="Polar residues" evidence="1">
    <location>
        <begin position="187"/>
        <end position="198"/>
    </location>
</feature>
<proteinExistence type="predicted"/>
<feature type="region of interest" description="Disordered" evidence="1">
    <location>
        <begin position="183"/>
        <end position="231"/>
    </location>
</feature>
<feature type="compositionally biased region" description="Low complexity" evidence="1">
    <location>
        <begin position="199"/>
        <end position="222"/>
    </location>
</feature>
<feature type="compositionally biased region" description="Low complexity" evidence="1">
    <location>
        <begin position="367"/>
        <end position="378"/>
    </location>
</feature>
<comment type="caution">
    <text evidence="2">The sequence shown here is derived from an EMBL/GenBank/DDBJ whole genome shotgun (WGS) entry which is preliminary data.</text>
</comment>
<feature type="region of interest" description="Disordered" evidence="1">
    <location>
        <begin position="267"/>
        <end position="378"/>
    </location>
</feature>
<protein>
    <submittedName>
        <fullName evidence="2">Uncharacterized protein</fullName>
    </submittedName>
</protein>
<evidence type="ECO:0000313" key="2">
    <source>
        <dbReference type="EMBL" id="KAG5166792.1"/>
    </source>
</evidence>
<name>A0A8H7XTL8_PSICU</name>
<accession>A0A8H7XTL8</accession>
<feature type="compositionally biased region" description="Polar residues" evidence="1">
    <location>
        <begin position="267"/>
        <end position="276"/>
    </location>
</feature>
<feature type="compositionally biased region" description="Low complexity" evidence="1">
    <location>
        <begin position="64"/>
        <end position="78"/>
    </location>
</feature>
<feature type="region of interest" description="Disordered" evidence="1">
    <location>
        <begin position="436"/>
        <end position="497"/>
    </location>
</feature>
<feature type="compositionally biased region" description="Polar residues" evidence="1">
    <location>
        <begin position="79"/>
        <end position="93"/>
    </location>
</feature>
<feature type="region of interest" description="Disordered" evidence="1">
    <location>
        <begin position="548"/>
        <end position="570"/>
    </location>
</feature>
<dbReference type="EMBL" id="JAFIQS010000008">
    <property type="protein sequence ID" value="KAG5166792.1"/>
    <property type="molecule type" value="Genomic_DNA"/>
</dbReference>
<organism evidence="2">
    <name type="scientific">Psilocybe cubensis</name>
    <name type="common">Psychedelic mushroom</name>
    <name type="synonym">Stropharia cubensis</name>
    <dbReference type="NCBI Taxonomy" id="181762"/>
    <lineage>
        <taxon>Eukaryota</taxon>
        <taxon>Fungi</taxon>
        <taxon>Dikarya</taxon>
        <taxon>Basidiomycota</taxon>
        <taxon>Agaricomycotina</taxon>
        <taxon>Agaricomycetes</taxon>
        <taxon>Agaricomycetidae</taxon>
        <taxon>Agaricales</taxon>
        <taxon>Agaricineae</taxon>
        <taxon>Strophariaceae</taxon>
        <taxon>Psilocybe</taxon>
    </lineage>
</organism>
<feature type="compositionally biased region" description="Basic residues" evidence="1">
    <location>
        <begin position="341"/>
        <end position="357"/>
    </location>
</feature>
<dbReference type="AlphaFoldDB" id="A0A8H7XTL8"/>
<feature type="compositionally biased region" description="Low complexity" evidence="1">
    <location>
        <begin position="482"/>
        <end position="493"/>
    </location>
</feature>
<evidence type="ECO:0000256" key="1">
    <source>
        <dbReference type="SAM" id="MobiDB-lite"/>
    </source>
</evidence>
<reference evidence="2" key="1">
    <citation type="submission" date="2021-02" db="EMBL/GenBank/DDBJ databases">
        <title>Psilocybe cubensis genome.</title>
        <authorList>
            <person name="Mckernan K.J."/>
            <person name="Crawford S."/>
            <person name="Trippe A."/>
            <person name="Kane L.T."/>
            <person name="Mclaughlin S."/>
        </authorList>
    </citation>
    <scope>NUCLEOTIDE SEQUENCE [LARGE SCALE GENOMIC DNA]</scope>
    <source>
        <strain evidence="2">MGC-MH-2018</strain>
    </source>
</reference>
<sequence length="593" mass="63013">MIFPFSFRFAIPGLFNPFAVPQQPPPTTQPATANRDSLRAAALRIQQSPTSRIIAGSQEPYQYPAAPAYPSSSSSSSSIPLPTNNNRRISRSQLPKIPRRHHSPDTTPTTLRALPLSRKRGWEPTFGAESLASSTGSLNSTGKASSTTSLSFTSPEGYLDTPARYREMMEGDMDMRMSDERRFAQAPPSSTMSESSTNLLPIHLPHHPAPTTTDETAAATDSEPPHKKRRGLAGSIVSTAVSAALIGTAVGLTVYRLWRDRGKEGQIANSAHNATDSDSDQPPPPPYDEAVGSRITQHPTVPLSSSSSTSTSTTTTQRVVPTTPGTPTPHTRFGSGTGTAKGRKKHTVTVRRAKRNTPRQGYVSAFGSPRARGSTSAGARGGEFDFGYDYAGREDAGEGRTEVEDKMDWMGDKLSQLIEQGRRALQTEVVVMSEAREDEVDDGAGGWVEDDNDDDDEGVDSDADSMRGYGAGAGGGRRRAGSVRSLRSLRSKATVTPRKTDGLGLGISVPSSSSMAAAAPFYTASFERPPVHGHTRGVSHESGLGFGLSTPGGQGGFGVTEEESGAWESPEIRASMERARARVLAARRGGGGV</sequence>
<feature type="region of interest" description="Disordered" evidence="1">
    <location>
        <begin position="64"/>
        <end position="162"/>
    </location>
</feature>